<dbReference type="Proteomes" id="UP001333110">
    <property type="component" value="Unassembled WGS sequence"/>
</dbReference>
<keyword evidence="3" id="KW-1185">Reference proteome</keyword>
<reference evidence="2 3" key="1">
    <citation type="journal article" date="2023" name="J. Hered.">
        <title>Chromosome-level genome of the wood stork (Mycteria americana) provides insight into avian chromosome evolution.</title>
        <authorList>
            <person name="Flamio R. Jr."/>
            <person name="Ramstad K.M."/>
        </authorList>
    </citation>
    <scope>NUCLEOTIDE SEQUENCE [LARGE SCALE GENOMIC DNA]</scope>
    <source>
        <strain evidence="2">JAX WOST 10</strain>
    </source>
</reference>
<sequence length="260" mass="28820">MAHKSFSVREQEVQRGTFPKKPPTDMRQSMTAENMGLNLIRLLKALSNLTLNTSRGGASTTSLDDLLQCFTTLIVKHFFLLSNLNLSSFSSKPLPLVLSLEALVKSLSPVFLISPLYVLKGCSKISPEPSLLQAEQPQLSQPFFIGQVFQPSDHFHGPPLDPLEQVHILLVLGTPERDTVLQTKDEGINLEKSSMKKTVTGWMLNTTAPHHKSSNVTLIALHTAMLHTILSLATFLIKSGKIQRQYNTLGGFWFLFSQAP</sequence>
<dbReference type="AlphaFoldDB" id="A0AAN7RPY4"/>
<name>A0AAN7RPY4_MYCAM</name>
<dbReference type="EMBL" id="JAUNZN010000009">
    <property type="protein sequence ID" value="KAK4815434.1"/>
    <property type="molecule type" value="Genomic_DNA"/>
</dbReference>
<comment type="caution">
    <text evidence="2">The sequence shown here is derived from an EMBL/GenBank/DDBJ whole genome shotgun (WGS) entry which is preliminary data.</text>
</comment>
<protein>
    <submittedName>
        <fullName evidence="2">Uncharacterized protein</fullName>
    </submittedName>
</protein>
<evidence type="ECO:0000313" key="2">
    <source>
        <dbReference type="EMBL" id="KAK4815434.1"/>
    </source>
</evidence>
<accession>A0AAN7RPY4</accession>
<feature type="region of interest" description="Disordered" evidence="1">
    <location>
        <begin position="1"/>
        <end position="27"/>
    </location>
</feature>
<evidence type="ECO:0000256" key="1">
    <source>
        <dbReference type="SAM" id="MobiDB-lite"/>
    </source>
</evidence>
<feature type="non-terminal residue" evidence="2">
    <location>
        <position position="260"/>
    </location>
</feature>
<evidence type="ECO:0000313" key="3">
    <source>
        <dbReference type="Proteomes" id="UP001333110"/>
    </source>
</evidence>
<organism evidence="2 3">
    <name type="scientific">Mycteria americana</name>
    <name type="common">Wood stork</name>
    <dbReference type="NCBI Taxonomy" id="33587"/>
    <lineage>
        <taxon>Eukaryota</taxon>
        <taxon>Metazoa</taxon>
        <taxon>Chordata</taxon>
        <taxon>Craniata</taxon>
        <taxon>Vertebrata</taxon>
        <taxon>Euteleostomi</taxon>
        <taxon>Archelosauria</taxon>
        <taxon>Archosauria</taxon>
        <taxon>Dinosauria</taxon>
        <taxon>Saurischia</taxon>
        <taxon>Theropoda</taxon>
        <taxon>Coelurosauria</taxon>
        <taxon>Aves</taxon>
        <taxon>Neognathae</taxon>
        <taxon>Neoaves</taxon>
        <taxon>Aequornithes</taxon>
        <taxon>Ciconiiformes</taxon>
        <taxon>Ciconiidae</taxon>
        <taxon>Mycteria</taxon>
    </lineage>
</organism>
<gene>
    <name evidence="2" type="ORF">QYF61_002649</name>
</gene>
<proteinExistence type="predicted"/>